<feature type="transmembrane region" description="Helical" evidence="1">
    <location>
        <begin position="257"/>
        <end position="280"/>
    </location>
</feature>
<comment type="caution">
    <text evidence="2">The sequence shown here is derived from an EMBL/GenBank/DDBJ whole genome shotgun (WGS) entry which is preliminary data.</text>
</comment>
<gene>
    <name evidence="2" type="ORF">ACFSMZ_12010</name>
</gene>
<dbReference type="Pfam" id="PF05145">
    <property type="entry name" value="AbrB"/>
    <property type="match status" value="1"/>
</dbReference>
<dbReference type="Proteomes" id="UP001597373">
    <property type="component" value="Unassembled WGS sequence"/>
</dbReference>
<keyword evidence="1" id="KW-0812">Transmembrane</keyword>
<keyword evidence="1" id="KW-1133">Transmembrane helix</keyword>
<dbReference type="PANTHER" id="PTHR38457:SF1">
    <property type="entry name" value="REGULATOR ABRB-RELATED"/>
    <property type="match status" value="1"/>
</dbReference>
<sequence length="343" mass="35907">MKRTALTMVIAAVGVLFFEVFNLPLPFLFGPMAACLIAALAGVRLKASKPFSVGARTILGVAIGASITPALLAKMPEMAPTLIMVPIYVAVIGAVGMPFFIKVFGYDRATAYFASMPGGLQDMVILGKEAGGNARSISLVQASRLLILTTVIPVLLSRLYGVEFNRPIGTHIWDMPIYELAVMAVAAVAGWQIAVKLRLFGASILGPFLLSGLLSILGVLHFRPPSEAILFAQFFVGTGIGVHYVGTTMQELRHDVVAGVAFALVLAVLTTIFTSIAHWVGGAPGVEAFLSFAPGGQAEMAVLAIVTGGDLGFVVLHHVARVVTVVVGAPVMAGRLVPGKDSE</sequence>
<feature type="transmembrane region" description="Helical" evidence="1">
    <location>
        <begin position="27"/>
        <end position="45"/>
    </location>
</feature>
<feature type="transmembrane region" description="Helical" evidence="1">
    <location>
        <begin position="202"/>
        <end position="222"/>
    </location>
</feature>
<feature type="transmembrane region" description="Helical" evidence="1">
    <location>
        <begin position="145"/>
        <end position="162"/>
    </location>
</feature>
<keyword evidence="1" id="KW-0472">Membrane</keyword>
<dbReference type="PIRSF" id="PIRSF038991">
    <property type="entry name" value="Protein_AbrB"/>
    <property type="match status" value="1"/>
</dbReference>
<feature type="transmembrane region" description="Helical" evidence="1">
    <location>
        <begin position="81"/>
        <end position="101"/>
    </location>
</feature>
<reference evidence="3" key="1">
    <citation type="journal article" date="2019" name="Int. J. Syst. Evol. Microbiol.">
        <title>The Global Catalogue of Microorganisms (GCM) 10K type strain sequencing project: providing services to taxonomists for standard genome sequencing and annotation.</title>
        <authorList>
            <consortium name="The Broad Institute Genomics Platform"/>
            <consortium name="The Broad Institute Genome Sequencing Center for Infectious Disease"/>
            <person name="Wu L."/>
            <person name="Ma J."/>
        </authorList>
    </citation>
    <scope>NUCLEOTIDE SEQUENCE [LARGE SCALE GENOMIC DNA]</scope>
    <source>
        <strain evidence="3">KCTC 23707</strain>
    </source>
</reference>
<dbReference type="PANTHER" id="PTHR38457">
    <property type="entry name" value="REGULATOR ABRB-RELATED"/>
    <property type="match status" value="1"/>
</dbReference>
<dbReference type="InterPro" id="IPR017516">
    <property type="entry name" value="AbrB_dup"/>
</dbReference>
<dbReference type="EMBL" id="JBHUIR010000041">
    <property type="protein sequence ID" value="MFD2260483.1"/>
    <property type="molecule type" value="Genomic_DNA"/>
</dbReference>
<evidence type="ECO:0000313" key="3">
    <source>
        <dbReference type="Proteomes" id="UP001597373"/>
    </source>
</evidence>
<keyword evidence="3" id="KW-1185">Reference proteome</keyword>
<organism evidence="2 3">
    <name type="scientific">Chelativorans composti</name>
    <dbReference type="NCBI Taxonomy" id="768533"/>
    <lineage>
        <taxon>Bacteria</taxon>
        <taxon>Pseudomonadati</taxon>
        <taxon>Pseudomonadota</taxon>
        <taxon>Alphaproteobacteria</taxon>
        <taxon>Hyphomicrobiales</taxon>
        <taxon>Phyllobacteriaceae</taxon>
        <taxon>Chelativorans</taxon>
    </lineage>
</organism>
<proteinExistence type="predicted"/>
<evidence type="ECO:0000256" key="1">
    <source>
        <dbReference type="SAM" id="Phobius"/>
    </source>
</evidence>
<feature type="transmembrane region" description="Helical" evidence="1">
    <location>
        <begin position="300"/>
        <end position="320"/>
    </location>
</feature>
<dbReference type="InterPro" id="IPR007820">
    <property type="entry name" value="AbrB_fam"/>
</dbReference>
<dbReference type="RefSeq" id="WP_345099405.1">
    <property type="nucleotide sequence ID" value="NZ_BAABGS010000059.1"/>
</dbReference>
<feature type="transmembrane region" description="Helical" evidence="1">
    <location>
        <begin position="228"/>
        <end position="245"/>
    </location>
</feature>
<evidence type="ECO:0000313" key="2">
    <source>
        <dbReference type="EMBL" id="MFD2260483.1"/>
    </source>
</evidence>
<feature type="transmembrane region" description="Helical" evidence="1">
    <location>
        <begin position="177"/>
        <end position="195"/>
    </location>
</feature>
<feature type="transmembrane region" description="Helical" evidence="1">
    <location>
        <begin position="57"/>
        <end position="75"/>
    </location>
</feature>
<dbReference type="NCBIfam" id="TIGR03082">
    <property type="entry name" value="Gneg_AbrB_dup"/>
    <property type="match status" value="1"/>
</dbReference>
<name>A0ABW5DHA5_9HYPH</name>
<accession>A0ABW5DHA5</accession>
<protein>
    <submittedName>
        <fullName evidence="2">AbrB family transcriptional regulator</fullName>
    </submittedName>
</protein>